<organism evidence="1 2">
    <name type="scientific">Aliivibrio finisterrensis</name>
    <dbReference type="NCBI Taxonomy" id="511998"/>
    <lineage>
        <taxon>Bacteria</taxon>
        <taxon>Pseudomonadati</taxon>
        <taxon>Pseudomonadota</taxon>
        <taxon>Gammaproteobacteria</taxon>
        <taxon>Vibrionales</taxon>
        <taxon>Vibrionaceae</taxon>
        <taxon>Aliivibrio</taxon>
    </lineage>
</organism>
<reference evidence="1 2" key="1">
    <citation type="submission" date="2019-02" db="EMBL/GenBank/DDBJ databases">
        <title>Genome sequences of Aliivibrio finisterrensis strains from farmed Atlantic salmon.</title>
        <authorList>
            <person name="Bowman J.P."/>
        </authorList>
    </citation>
    <scope>NUCLEOTIDE SEQUENCE [LARGE SCALE GENOMIC DNA]</scope>
    <source>
        <strain evidence="1 2">A21</strain>
    </source>
</reference>
<protein>
    <submittedName>
        <fullName evidence="1">Uncharacterized protein</fullName>
    </submittedName>
</protein>
<evidence type="ECO:0000313" key="2">
    <source>
        <dbReference type="Proteomes" id="UP000294166"/>
    </source>
</evidence>
<dbReference type="EMBL" id="SEZN01000037">
    <property type="protein sequence ID" value="RYU62172.1"/>
    <property type="molecule type" value="Genomic_DNA"/>
</dbReference>
<name>A0ABY0I6G8_9GAMM</name>
<keyword evidence="2" id="KW-1185">Reference proteome</keyword>
<dbReference type="Proteomes" id="UP000294166">
    <property type="component" value="Unassembled WGS sequence"/>
</dbReference>
<accession>A0ABY0I6G8</accession>
<comment type="caution">
    <text evidence="1">The sequence shown here is derived from an EMBL/GenBank/DDBJ whole genome shotgun (WGS) entry which is preliminary data.</text>
</comment>
<sequence>MKNISSIKASYQELYDAVRSERVTALIAALTNTRRKHGAMVTCDLSEKAHRVFEKHTEIKRYKSLVDRLKRYKEQKQLDRFVDALPAHIKDLACSSQQAQQS</sequence>
<gene>
    <name evidence="1" type="ORF">ERW53_16800</name>
</gene>
<proteinExistence type="predicted"/>
<evidence type="ECO:0000313" key="1">
    <source>
        <dbReference type="EMBL" id="RYU62172.1"/>
    </source>
</evidence>
<dbReference type="RefSeq" id="WP_130066640.1">
    <property type="nucleotide sequence ID" value="NZ_SEZN01000037.1"/>
</dbReference>